<evidence type="ECO:0000313" key="2">
    <source>
        <dbReference type="Proteomes" id="UP000588491"/>
    </source>
</evidence>
<sequence length="46" mass="5524">MIGSRVLYQEKEYVVIHKYETGYCEIRTLNSFQVKLIHESELTFLD</sequence>
<dbReference type="EMBL" id="JABBPK010000001">
    <property type="protein sequence ID" value="NMO77658.1"/>
    <property type="molecule type" value="Genomic_DNA"/>
</dbReference>
<accession>A0A7Y0PM60</accession>
<keyword evidence="2" id="KW-1185">Reference proteome</keyword>
<dbReference type="AlphaFoldDB" id="A0A7Y0PM60"/>
<reference evidence="1 2" key="1">
    <citation type="submission" date="2020-04" db="EMBL/GenBank/DDBJ databases">
        <title>Bacillus sp. UniB3 isolated from commercial digestive syrup.</title>
        <authorList>
            <person name="Thorat V."/>
            <person name="Kirdat K."/>
            <person name="Tiwarekar B."/>
            <person name="Yadav A."/>
        </authorList>
    </citation>
    <scope>NUCLEOTIDE SEQUENCE [LARGE SCALE GENOMIC DNA]</scope>
    <source>
        <strain evidence="1 2">UniB3</strain>
    </source>
</reference>
<organism evidence="1 2">
    <name type="scientific">Niallia alba</name>
    <dbReference type="NCBI Taxonomy" id="2729105"/>
    <lineage>
        <taxon>Bacteria</taxon>
        <taxon>Bacillati</taxon>
        <taxon>Bacillota</taxon>
        <taxon>Bacilli</taxon>
        <taxon>Bacillales</taxon>
        <taxon>Bacillaceae</taxon>
        <taxon>Niallia</taxon>
    </lineage>
</organism>
<name>A0A7Y0PM60_9BACI</name>
<evidence type="ECO:0000313" key="1">
    <source>
        <dbReference type="EMBL" id="NMO77658.1"/>
    </source>
</evidence>
<dbReference type="Proteomes" id="UP000588491">
    <property type="component" value="Unassembled WGS sequence"/>
</dbReference>
<dbReference type="RefSeq" id="WP_169188527.1">
    <property type="nucleotide sequence ID" value="NZ_JABBPK010000001.1"/>
</dbReference>
<gene>
    <name evidence="1" type="ORF">HHU08_11695</name>
</gene>
<comment type="caution">
    <text evidence="1">The sequence shown here is derived from an EMBL/GenBank/DDBJ whole genome shotgun (WGS) entry which is preliminary data.</text>
</comment>
<proteinExistence type="predicted"/>
<protein>
    <submittedName>
        <fullName evidence="1">Uncharacterized protein</fullName>
    </submittedName>
</protein>